<feature type="transmembrane region" description="Helical" evidence="1">
    <location>
        <begin position="26"/>
        <end position="45"/>
    </location>
</feature>
<organism evidence="3 4">
    <name type="scientific">Jaapia argillacea MUCL 33604</name>
    <dbReference type="NCBI Taxonomy" id="933084"/>
    <lineage>
        <taxon>Eukaryota</taxon>
        <taxon>Fungi</taxon>
        <taxon>Dikarya</taxon>
        <taxon>Basidiomycota</taxon>
        <taxon>Agaricomycotina</taxon>
        <taxon>Agaricomycetes</taxon>
        <taxon>Agaricomycetidae</taxon>
        <taxon>Jaapiales</taxon>
        <taxon>Jaapiaceae</taxon>
        <taxon>Jaapia</taxon>
    </lineage>
</organism>
<feature type="transmembrane region" description="Helical" evidence="1">
    <location>
        <begin position="246"/>
        <end position="264"/>
    </location>
</feature>
<feature type="transmembrane region" description="Helical" evidence="1">
    <location>
        <begin position="135"/>
        <end position="155"/>
    </location>
</feature>
<dbReference type="InterPro" id="IPR045340">
    <property type="entry name" value="DUF6533"/>
</dbReference>
<gene>
    <name evidence="3" type="ORF">JAAARDRAFT_40194</name>
</gene>
<reference evidence="4" key="1">
    <citation type="journal article" date="2014" name="Proc. Natl. Acad. Sci. U.S.A.">
        <title>Extensive sampling of basidiomycete genomes demonstrates inadequacy of the white-rot/brown-rot paradigm for wood decay fungi.</title>
        <authorList>
            <person name="Riley R."/>
            <person name="Salamov A.A."/>
            <person name="Brown D.W."/>
            <person name="Nagy L.G."/>
            <person name="Floudas D."/>
            <person name="Held B.W."/>
            <person name="Levasseur A."/>
            <person name="Lombard V."/>
            <person name="Morin E."/>
            <person name="Otillar R."/>
            <person name="Lindquist E.A."/>
            <person name="Sun H."/>
            <person name="LaButti K.M."/>
            <person name="Schmutz J."/>
            <person name="Jabbour D."/>
            <person name="Luo H."/>
            <person name="Baker S.E."/>
            <person name="Pisabarro A.G."/>
            <person name="Walton J.D."/>
            <person name="Blanchette R.A."/>
            <person name="Henrissat B."/>
            <person name="Martin F."/>
            <person name="Cullen D."/>
            <person name="Hibbett D.S."/>
            <person name="Grigoriev I.V."/>
        </authorList>
    </citation>
    <scope>NUCLEOTIDE SEQUENCE [LARGE SCALE GENOMIC DNA]</scope>
    <source>
        <strain evidence="4">MUCL 33604</strain>
    </source>
</reference>
<dbReference type="OrthoDB" id="3206101at2759"/>
<dbReference type="Proteomes" id="UP000027265">
    <property type="component" value="Unassembled WGS sequence"/>
</dbReference>
<feature type="transmembrane region" description="Helical" evidence="1">
    <location>
        <begin position="66"/>
        <end position="88"/>
    </location>
</feature>
<evidence type="ECO:0000313" key="3">
    <source>
        <dbReference type="EMBL" id="KDQ52590.1"/>
    </source>
</evidence>
<keyword evidence="4" id="KW-1185">Reference proteome</keyword>
<dbReference type="EMBL" id="KL197739">
    <property type="protein sequence ID" value="KDQ52590.1"/>
    <property type="molecule type" value="Genomic_DNA"/>
</dbReference>
<dbReference type="AlphaFoldDB" id="A0A067PFH5"/>
<dbReference type="Pfam" id="PF20151">
    <property type="entry name" value="DUF6533"/>
    <property type="match status" value="1"/>
</dbReference>
<keyword evidence="1" id="KW-0472">Membrane</keyword>
<dbReference type="HOGENOM" id="CLU_035509_10_2_1"/>
<keyword evidence="1" id="KW-1133">Transmembrane helix</keyword>
<evidence type="ECO:0000259" key="2">
    <source>
        <dbReference type="Pfam" id="PF20151"/>
    </source>
</evidence>
<feature type="transmembrane region" description="Helical" evidence="1">
    <location>
        <begin position="175"/>
        <end position="201"/>
    </location>
</feature>
<evidence type="ECO:0000313" key="4">
    <source>
        <dbReference type="Proteomes" id="UP000027265"/>
    </source>
</evidence>
<feature type="transmembrane region" description="Helical" evidence="1">
    <location>
        <begin position="100"/>
        <end position="123"/>
    </location>
</feature>
<feature type="domain" description="DUF6533" evidence="2">
    <location>
        <begin position="28"/>
        <end position="73"/>
    </location>
</feature>
<dbReference type="InParanoid" id="A0A067PFH5"/>
<protein>
    <recommendedName>
        <fullName evidence="2">DUF6533 domain-containing protein</fullName>
    </recommendedName>
</protein>
<name>A0A067PFH5_9AGAM</name>
<evidence type="ECO:0000256" key="1">
    <source>
        <dbReference type="SAM" id="Phobius"/>
    </source>
</evidence>
<feature type="transmembrane region" description="Helical" evidence="1">
    <location>
        <begin position="222"/>
        <end position="240"/>
    </location>
</feature>
<sequence>MLHPPVLDLSLPLFVPPVPFDTVVEIRYSSLASLIFLIWDICVTFDQEVEFIWKQHARFPVKWLFLFVRYWAVVIQTLIFLTATGGITNIGLRADQCETWYSFQSFATQSLTIAVEMILMLRVYALYNRSRAMRILMLAILAIEVAFVVPVYVIYVPRVKYGIQCSATTTQDSKALFVSISTASILIQFILSGFTLVKTAGAIKSGWGRTPVMIILMRDGSWVFLIQFGAMMLNAIHTVQVGPIKGHIVFTWFWAILSFSRRVVSSSTSTPQARKCLQEIDEDDAVPESLVKAIPTTLTYPPANPLTTL</sequence>
<keyword evidence="1" id="KW-0812">Transmembrane</keyword>
<dbReference type="STRING" id="933084.A0A067PFH5"/>
<accession>A0A067PFH5</accession>
<proteinExistence type="predicted"/>